<feature type="domain" description="Reverse transcriptase Ty1/copia-type" evidence="1">
    <location>
        <begin position="11"/>
        <end position="133"/>
    </location>
</feature>
<dbReference type="Proteomes" id="UP000228380">
    <property type="component" value="Unplaced"/>
</dbReference>
<dbReference type="AlphaFoldDB" id="A0A8B7MSB9"/>
<protein>
    <submittedName>
        <fullName evidence="3">Uncharacterized mitochondrial protein AtMg00820-like</fullName>
    </submittedName>
</protein>
<name>A0A8B7MSB9_PHODC</name>
<dbReference type="OrthoDB" id="1930494at2759"/>
<dbReference type="Pfam" id="PF07727">
    <property type="entry name" value="RVT_2"/>
    <property type="match status" value="1"/>
</dbReference>
<evidence type="ECO:0000313" key="3">
    <source>
        <dbReference type="RefSeq" id="XP_017696471.2"/>
    </source>
</evidence>
<keyword evidence="2" id="KW-1185">Reference proteome</keyword>
<proteinExistence type="predicted"/>
<dbReference type="InterPro" id="IPR013103">
    <property type="entry name" value="RVT_2"/>
</dbReference>
<reference evidence="3" key="1">
    <citation type="submission" date="2025-08" db="UniProtKB">
        <authorList>
            <consortium name="RefSeq"/>
        </authorList>
    </citation>
    <scope>IDENTIFICATION</scope>
    <source>
        <tissue evidence="3">Young leaves</tissue>
    </source>
</reference>
<accession>A0A8B7MSB9</accession>
<organism evidence="2 3">
    <name type="scientific">Phoenix dactylifera</name>
    <name type="common">Date palm</name>
    <dbReference type="NCBI Taxonomy" id="42345"/>
    <lineage>
        <taxon>Eukaryota</taxon>
        <taxon>Viridiplantae</taxon>
        <taxon>Streptophyta</taxon>
        <taxon>Embryophyta</taxon>
        <taxon>Tracheophyta</taxon>
        <taxon>Spermatophyta</taxon>
        <taxon>Magnoliopsida</taxon>
        <taxon>Liliopsida</taxon>
        <taxon>Arecaceae</taxon>
        <taxon>Coryphoideae</taxon>
        <taxon>Phoeniceae</taxon>
        <taxon>Phoenix</taxon>
    </lineage>
</organism>
<dbReference type="RefSeq" id="XP_017696471.2">
    <property type="nucleotide sequence ID" value="XM_017840982.2"/>
</dbReference>
<dbReference type="GeneID" id="108510830"/>
<evidence type="ECO:0000313" key="2">
    <source>
        <dbReference type="Proteomes" id="UP000228380"/>
    </source>
</evidence>
<evidence type="ECO:0000259" key="1">
    <source>
        <dbReference type="Pfam" id="PF07727"/>
    </source>
</evidence>
<dbReference type="KEGG" id="pda:108510830"/>
<sequence>MRLEIQALEENKTWSLTELPVRKSAVGCKWVYKVKHHGDGSIERFKARLAAKGYTQMEGLDYLETFSPVVKMVTIRTILALASYLNWHLHQLDVNNAFLHGELDGEVHMSFLPDFQSTNLSQVLKLHKSLYGL</sequence>
<gene>
    <name evidence="3" type="primary">LOC108510830</name>
</gene>